<feature type="transmembrane region" description="Helical" evidence="7">
    <location>
        <begin position="212"/>
        <end position="236"/>
    </location>
</feature>
<evidence type="ECO:0000256" key="1">
    <source>
        <dbReference type="ARBA" id="ARBA00004141"/>
    </source>
</evidence>
<comment type="similarity">
    <text evidence="2">Belongs to the MIP/aquaporin (TC 1.A.8) family.</text>
</comment>
<dbReference type="AlphaFoldDB" id="A0A8C3J096"/>
<evidence type="ECO:0000256" key="5">
    <source>
        <dbReference type="ARBA" id="ARBA00023136"/>
    </source>
</evidence>
<reference evidence="8" key="1">
    <citation type="submission" date="2025-08" db="UniProtKB">
        <authorList>
            <consortium name="Ensembl"/>
        </authorList>
    </citation>
    <scope>IDENTIFICATION</scope>
</reference>
<sequence length="252" mass="27195">MVLFQKHFSETKGNSMASPRAPADPGKEPENPTAFEKYIQPCLAELGGSTLFMVVAHLSVITHRAGSWIVTGDCDSSFGENKVRGTLVPSLLSGVQLGEQSVMVEDVFSNRTGEGCTVQEGSTVVMAVSTELTLSSLLILTVQMGALAEHNKTQLAPFCISFTLTMGILALSLYALNTSLISPFSGSISGSCLNTAQAFDPASVSSHWDNHWVYWIGSLESAAFMSVSVFLMSLFYHSRFLLAGRSHRLFLK</sequence>
<name>A0A8C3J096_CHRPI</name>
<keyword evidence="9" id="KW-1185">Reference proteome</keyword>
<dbReference type="GO" id="GO:0015250">
    <property type="term" value="F:water channel activity"/>
    <property type="evidence" value="ECO:0007669"/>
    <property type="project" value="TreeGrafter"/>
</dbReference>
<dbReference type="InterPro" id="IPR000425">
    <property type="entry name" value="MIP"/>
</dbReference>
<protein>
    <submittedName>
        <fullName evidence="8">Uncharacterized protein</fullName>
    </submittedName>
</protein>
<keyword evidence="3 7" id="KW-0812">Transmembrane</keyword>
<dbReference type="Gene3D" id="1.20.1080.10">
    <property type="entry name" value="Glycerol uptake facilitator protein"/>
    <property type="match status" value="1"/>
</dbReference>
<evidence type="ECO:0000256" key="7">
    <source>
        <dbReference type="SAM" id="Phobius"/>
    </source>
</evidence>
<dbReference type="InterPro" id="IPR023271">
    <property type="entry name" value="Aquaporin-like"/>
</dbReference>
<keyword evidence="4 7" id="KW-1133">Transmembrane helix</keyword>
<dbReference type="Pfam" id="PF00230">
    <property type="entry name" value="MIP"/>
    <property type="match status" value="1"/>
</dbReference>
<evidence type="ECO:0000256" key="2">
    <source>
        <dbReference type="ARBA" id="ARBA00006175"/>
    </source>
</evidence>
<dbReference type="Ensembl" id="ENSCPBT00000047583.1">
    <property type="protein sequence ID" value="ENSCPBP00000040628.1"/>
    <property type="gene ID" value="ENSCPBG00000027895.1"/>
</dbReference>
<dbReference type="Proteomes" id="UP000694380">
    <property type="component" value="Unplaced"/>
</dbReference>
<dbReference type="InterPro" id="IPR034294">
    <property type="entry name" value="Aquaporin_transptr"/>
</dbReference>
<evidence type="ECO:0000313" key="8">
    <source>
        <dbReference type="Ensembl" id="ENSCPBP00000040628.1"/>
    </source>
</evidence>
<organism evidence="8 9">
    <name type="scientific">Chrysemys picta bellii</name>
    <name type="common">Western painted turtle</name>
    <name type="synonym">Emys bellii</name>
    <dbReference type="NCBI Taxonomy" id="8478"/>
    <lineage>
        <taxon>Eukaryota</taxon>
        <taxon>Metazoa</taxon>
        <taxon>Chordata</taxon>
        <taxon>Craniata</taxon>
        <taxon>Vertebrata</taxon>
        <taxon>Euteleostomi</taxon>
        <taxon>Archelosauria</taxon>
        <taxon>Testudinata</taxon>
        <taxon>Testudines</taxon>
        <taxon>Cryptodira</taxon>
        <taxon>Durocryptodira</taxon>
        <taxon>Testudinoidea</taxon>
        <taxon>Emydidae</taxon>
        <taxon>Chrysemys</taxon>
    </lineage>
</organism>
<dbReference type="PANTHER" id="PTHR45665">
    <property type="entry name" value="AQUAPORIN-8"/>
    <property type="match status" value="1"/>
</dbReference>
<evidence type="ECO:0000256" key="6">
    <source>
        <dbReference type="SAM" id="MobiDB-lite"/>
    </source>
</evidence>
<dbReference type="GO" id="GO:0005886">
    <property type="term" value="C:plasma membrane"/>
    <property type="evidence" value="ECO:0007669"/>
    <property type="project" value="TreeGrafter"/>
</dbReference>
<reference evidence="8" key="2">
    <citation type="submission" date="2025-09" db="UniProtKB">
        <authorList>
            <consortium name="Ensembl"/>
        </authorList>
    </citation>
    <scope>IDENTIFICATION</scope>
</reference>
<evidence type="ECO:0000256" key="4">
    <source>
        <dbReference type="ARBA" id="ARBA00022989"/>
    </source>
</evidence>
<dbReference type="PANTHER" id="PTHR45665:SF59">
    <property type="entry name" value="AQUAPORIN-8"/>
    <property type="match status" value="1"/>
</dbReference>
<accession>A0A8C3J096</accession>
<evidence type="ECO:0000256" key="3">
    <source>
        <dbReference type="ARBA" id="ARBA00022692"/>
    </source>
</evidence>
<evidence type="ECO:0000313" key="9">
    <source>
        <dbReference type="Proteomes" id="UP000694380"/>
    </source>
</evidence>
<feature type="region of interest" description="Disordered" evidence="6">
    <location>
        <begin position="8"/>
        <end position="32"/>
    </location>
</feature>
<comment type="subcellular location">
    <subcellularLocation>
        <location evidence="1">Membrane</location>
        <topology evidence="1">Multi-pass membrane protein</topology>
    </subcellularLocation>
</comment>
<proteinExistence type="inferred from homology"/>
<keyword evidence="5 7" id="KW-0472">Membrane</keyword>
<dbReference type="SUPFAM" id="SSF81338">
    <property type="entry name" value="Aquaporin-like"/>
    <property type="match status" value="1"/>
</dbReference>
<feature type="transmembrane region" description="Helical" evidence="7">
    <location>
        <begin position="155"/>
        <end position="176"/>
    </location>
</feature>